<feature type="non-terminal residue" evidence="2">
    <location>
        <position position="1"/>
    </location>
</feature>
<evidence type="ECO:0000313" key="2">
    <source>
        <dbReference type="EMBL" id="KAH8388539.1"/>
    </source>
</evidence>
<dbReference type="AlphaFoldDB" id="A0AAD4KCR7"/>
<feature type="signal peptide" evidence="1">
    <location>
        <begin position="1"/>
        <end position="20"/>
    </location>
</feature>
<accession>A0AAD4KCR7</accession>
<dbReference type="Pfam" id="PF16061">
    <property type="entry name" value="DUF4803"/>
    <property type="match status" value="1"/>
</dbReference>
<dbReference type="EMBL" id="JAJJHW010000014">
    <property type="protein sequence ID" value="KAH8388539.1"/>
    <property type="molecule type" value="Genomic_DNA"/>
</dbReference>
<gene>
    <name evidence="2" type="ORF">KR093_009160</name>
</gene>
<keyword evidence="3" id="KW-1185">Reference proteome</keyword>
<name>A0AAD4KCR7_9MUSC</name>
<evidence type="ECO:0000313" key="3">
    <source>
        <dbReference type="Proteomes" id="UP001200034"/>
    </source>
</evidence>
<dbReference type="PANTHER" id="PTHR47890">
    <property type="entry name" value="LD24308P"/>
    <property type="match status" value="1"/>
</dbReference>
<keyword evidence="1" id="KW-0732">Signal</keyword>
<organism evidence="2 3">
    <name type="scientific">Drosophila rubida</name>
    <dbReference type="NCBI Taxonomy" id="30044"/>
    <lineage>
        <taxon>Eukaryota</taxon>
        <taxon>Metazoa</taxon>
        <taxon>Ecdysozoa</taxon>
        <taxon>Arthropoda</taxon>
        <taxon>Hexapoda</taxon>
        <taxon>Insecta</taxon>
        <taxon>Pterygota</taxon>
        <taxon>Neoptera</taxon>
        <taxon>Endopterygota</taxon>
        <taxon>Diptera</taxon>
        <taxon>Brachycera</taxon>
        <taxon>Muscomorpha</taxon>
        <taxon>Ephydroidea</taxon>
        <taxon>Drosophilidae</taxon>
        <taxon>Drosophila</taxon>
    </lineage>
</organism>
<sequence>FKMKLWIPLLVVIVIQLTTALVAPEIEDTLDIIHDVDHVVNIVRSKIVNWDAEIGDDQDKRKMMLKQVKDIDQQIFQVLLQSSHDDSNVMESISDFIDDDAVTKLQLNELIERLNKISMRFDQIIEYERRKETLEENTLISFAEWVVLPSAESVEYSMERVHLKLFGPINNKTDVKSTSHTLLSRIMKGYEKSSQQRCSILLSPQQLLYSLYTEIAIIELKGYILMEFALKKMRVSGLGNFTDEADLFRQSHTRRNQHALNVLRIQMQQADRSLWRCDPPTHIAKVTYDEVTRLLQGYIENEDGLNADRTCRRTCGDYQTTRVSGCIHDSFCSNQPPCTGRVHDCRFIASKMWVCQSPQSSSRRYEYIEYEDGQLFGHRTSCGRGTNTVDSWRRWIFWHCHFCFCLCDEQGVKSDRYFNLRETLADVASNKVVTGVRFVKKNRIFHLQIQQGQLLPRGGINVSTVEWKPVDDYHIHHPNVREGVDFHTLSYGSRGIDLTKVMKTNDTTFVVTGVRFRLYRGRLNLRLRYSKFDFVNGKLNESVWESNEQANERLNLKDKDLPTNSRESSKPLSADHHYLEFVNSGLYADAAQTTVPFVDIQEVSSSRPVPLHGIGIYYKSSSGYGGFVAPKIIHYDFSPHVKMPLTF</sequence>
<dbReference type="PANTHER" id="PTHR47890:SF1">
    <property type="entry name" value="LD24308P"/>
    <property type="match status" value="1"/>
</dbReference>
<reference evidence="2" key="1">
    <citation type="journal article" date="2021" name="Mol. Ecol. Resour.">
        <title>Phylogenomic analyses of the genus Drosophila reveals genomic signals of climate adaptation.</title>
        <authorList>
            <person name="Li F."/>
            <person name="Rane R.V."/>
            <person name="Luria V."/>
            <person name="Xiong Z."/>
            <person name="Chen J."/>
            <person name="Li Z."/>
            <person name="Catullo R.A."/>
            <person name="Griffin P.C."/>
            <person name="Schiffer M."/>
            <person name="Pearce S."/>
            <person name="Lee S.F."/>
            <person name="McElroy K."/>
            <person name="Stocker A."/>
            <person name="Shirriffs J."/>
            <person name="Cockerell F."/>
            <person name="Coppin C."/>
            <person name="Sgro C.M."/>
            <person name="Karger A."/>
            <person name="Cain J.W."/>
            <person name="Weber J.A."/>
            <person name="Santpere G."/>
            <person name="Kirschner M.W."/>
            <person name="Hoffmann A.A."/>
            <person name="Oakeshott J.G."/>
            <person name="Zhang G."/>
        </authorList>
    </citation>
    <scope>NUCLEOTIDE SEQUENCE</scope>
    <source>
        <strain evidence="2">BGI-SZ-2011g</strain>
    </source>
</reference>
<evidence type="ECO:0000256" key="1">
    <source>
        <dbReference type="SAM" id="SignalP"/>
    </source>
</evidence>
<comment type="caution">
    <text evidence="2">The sequence shown here is derived from an EMBL/GenBank/DDBJ whole genome shotgun (WGS) entry which is preliminary data.</text>
</comment>
<protein>
    <submittedName>
        <fullName evidence="2">Uncharacterized protein</fullName>
    </submittedName>
</protein>
<feature type="chain" id="PRO_5041963749" evidence="1">
    <location>
        <begin position="21"/>
        <end position="647"/>
    </location>
</feature>
<proteinExistence type="predicted"/>
<dbReference type="Proteomes" id="UP001200034">
    <property type="component" value="Unassembled WGS sequence"/>
</dbReference>
<dbReference type="InterPro" id="IPR032062">
    <property type="entry name" value="DUF4803"/>
</dbReference>